<gene>
    <name evidence="3" type="ORF">C0Q70_03870</name>
</gene>
<proteinExistence type="predicted"/>
<name>A0A2T7PU11_POMCA</name>
<feature type="domain" description="Death" evidence="2">
    <location>
        <begin position="124"/>
        <end position="192"/>
    </location>
</feature>
<dbReference type="EMBL" id="PZQS01000002">
    <property type="protein sequence ID" value="PVD36880.1"/>
    <property type="molecule type" value="Genomic_DNA"/>
</dbReference>
<dbReference type="PROSITE" id="PS50017">
    <property type="entry name" value="DEATH_DOMAIN"/>
    <property type="match status" value="1"/>
</dbReference>
<dbReference type="Gene3D" id="1.10.533.10">
    <property type="entry name" value="Death Domain, Fas"/>
    <property type="match status" value="1"/>
</dbReference>
<evidence type="ECO:0000259" key="2">
    <source>
        <dbReference type="PROSITE" id="PS50017"/>
    </source>
</evidence>
<feature type="compositionally biased region" description="Basic residues" evidence="1">
    <location>
        <begin position="1"/>
        <end position="12"/>
    </location>
</feature>
<reference evidence="3 4" key="1">
    <citation type="submission" date="2018-04" db="EMBL/GenBank/DDBJ databases">
        <title>The genome of golden apple snail Pomacea canaliculata provides insight into stress tolerance and invasive adaptation.</title>
        <authorList>
            <person name="Liu C."/>
            <person name="Liu B."/>
            <person name="Ren Y."/>
            <person name="Zhang Y."/>
            <person name="Wang H."/>
            <person name="Li S."/>
            <person name="Jiang F."/>
            <person name="Yin L."/>
            <person name="Zhang G."/>
            <person name="Qian W."/>
            <person name="Fan W."/>
        </authorList>
    </citation>
    <scope>NUCLEOTIDE SEQUENCE [LARGE SCALE GENOMIC DNA]</scope>
    <source>
        <strain evidence="3">SZHN2017</strain>
        <tissue evidence="3">Muscle</tissue>
    </source>
</reference>
<dbReference type="InterPro" id="IPR011029">
    <property type="entry name" value="DEATH-like_dom_sf"/>
</dbReference>
<accession>A0A2T7PU11</accession>
<dbReference type="Proteomes" id="UP000245119">
    <property type="component" value="Linkage Group LG2"/>
</dbReference>
<dbReference type="SUPFAM" id="SSF47986">
    <property type="entry name" value="DEATH domain"/>
    <property type="match status" value="1"/>
</dbReference>
<protein>
    <recommendedName>
        <fullName evidence="2">Death domain-containing protein</fullName>
    </recommendedName>
</protein>
<evidence type="ECO:0000313" key="4">
    <source>
        <dbReference type="Proteomes" id="UP000245119"/>
    </source>
</evidence>
<sequence>MATPRKSKSSTRRSKDERSKSRRFGNVSLEVHPGGQMNVSNPQIGQVHIHQDMRYFNISSPNIGVMTRLRHRRELRGNDDQSLQDASKREHVMEMFSREELQRLVQEKDINIAAFNLSDESRIERLGRKLSLASADVDRIKEDYRNRGFKEVVFQMLLSWKRKDTNVTIEDLVKVLCDSKMEECAIAIKSSS</sequence>
<dbReference type="CDD" id="cd01670">
    <property type="entry name" value="Death"/>
    <property type="match status" value="1"/>
</dbReference>
<evidence type="ECO:0000313" key="3">
    <source>
        <dbReference type="EMBL" id="PVD36880.1"/>
    </source>
</evidence>
<keyword evidence="4" id="KW-1185">Reference proteome</keyword>
<dbReference type="Pfam" id="PF00531">
    <property type="entry name" value="Death"/>
    <property type="match status" value="1"/>
</dbReference>
<evidence type="ECO:0000256" key="1">
    <source>
        <dbReference type="SAM" id="MobiDB-lite"/>
    </source>
</evidence>
<comment type="caution">
    <text evidence="3">The sequence shown here is derived from an EMBL/GenBank/DDBJ whole genome shotgun (WGS) entry which is preliminary data.</text>
</comment>
<dbReference type="AlphaFoldDB" id="A0A2T7PU11"/>
<dbReference type="OrthoDB" id="535509at2759"/>
<organism evidence="3 4">
    <name type="scientific">Pomacea canaliculata</name>
    <name type="common">Golden apple snail</name>
    <dbReference type="NCBI Taxonomy" id="400727"/>
    <lineage>
        <taxon>Eukaryota</taxon>
        <taxon>Metazoa</taxon>
        <taxon>Spiralia</taxon>
        <taxon>Lophotrochozoa</taxon>
        <taxon>Mollusca</taxon>
        <taxon>Gastropoda</taxon>
        <taxon>Caenogastropoda</taxon>
        <taxon>Architaenioglossa</taxon>
        <taxon>Ampullarioidea</taxon>
        <taxon>Ampullariidae</taxon>
        <taxon>Pomacea</taxon>
    </lineage>
</organism>
<feature type="region of interest" description="Disordered" evidence="1">
    <location>
        <begin position="1"/>
        <end position="39"/>
    </location>
</feature>
<dbReference type="InterPro" id="IPR000488">
    <property type="entry name" value="Death_dom"/>
</dbReference>
<dbReference type="GO" id="GO:0007165">
    <property type="term" value="P:signal transduction"/>
    <property type="evidence" value="ECO:0007669"/>
    <property type="project" value="InterPro"/>
</dbReference>